<evidence type="ECO:0000256" key="1">
    <source>
        <dbReference type="ARBA" id="ARBA00011083"/>
    </source>
</evidence>
<dbReference type="GO" id="GO:0005829">
    <property type="term" value="C:cytosol"/>
    <property type="evidence" value="ECO:0007669"/>
    <property type="project" value="TreeGrafter"/>
</dbReference>
<evidence type="ECO:0000259" key="2">
    <source>
        <dbReference type="Pfam" id="PF00117"/>
    </source>
</evidence>
<dbReference type="EMBL" id="CM008046">
    <property type="protein sequence ID" value="PAN04344.1"/>
    <property type="molecule type" value="Genomic_DNA"/>
</dbReference>
<dbReference type="PANTHER" id="PTHR42695:SF15">
    <property type="entry name" value="OS02G0179200 PROTEIN"/>
    <property type="match status" value="1"/>
</dbReference>
<dbReference type="Gramene" id="PAN04344">
    <property type="protein sequence ID" value="PAN04344"/>
    <property type="gene ID" value="PAHAL_1G060300"/>
</dbReference>
<name>A0A2S3GM86_9POAL</name>
<dbReference type="AlphaFoldDB" id="A0A2S3GM86"/>
<organism evidence="3">
    <name type="scientific">Panicum hallii</name>
    <dbReference type="NCBI Taxonomy" id="206008"/>
    <lineage>
        <taxon>Eukaryota</taxon>
        <taxon>Viridiplantae</taxon>
        <taxon>Streptophyta</taxon>
        <taxon>Embryophyta</taxon>
        <taxon>Tracheophyta</taxon>
        <taxon>Spermatophyta</taxon>
        <taxon>Magnoliopsida</taxon>
        <taxon>Liliopsida</taxon>
        <taxon>Poales</taxon>
        <taxon>Poaceae</taxon>
        <taxon>PACMAD clade</taxon>
        <taxon>Panicoideae</taxon>
        <taxon>Panicodae</taxon>
        <taxon>Paniceae</taxon>
        <taxon>Panicinae</taxon>
        <taxon>Panicum</taxon>
        <taxon>Panicum sect. Panicum</taxon>
    </lineage>
</organism>
<dbReference type="SUPFAM" id="SSF52317">
    <property type="entry name" value="Class I glutamine amidotransferase-like"/>
    <property type="match status" value="1"/>
</dbReference>
<dbReference type="InterPro" id="IPR029062">
    <property type="entry name" value="Class_I_gatase-like"/>
</dbReference>
<comment type="similarity">
    <text evidence="1">Belongs to the peptidase C26 family.</text>
</comment>
<dbReference type="Gene3D" id="3.40.50.880">
    <property type="match status" value="1"/>
</dbReference>
<dbReference type="Pfam" id="PF00117">
    <property type="entry name" value="GATase"/>
    <property type="match status" value="1"/>
</dbReference>
<dbReference type="InterPro" id="IPR044992">
    <property type="entry name" value="ChyE-like"/>
</dbReference>
<feature type="domain" description="Glutamine amidotransferase" evidence="2">
    <location>
        <begin position="50"/>
        <end position="164"/>
    </location>
</feature>
<dbReference type="Proteomes" id="UP000243499">
    <property type="component" value="Chromosome 1"/>
</dbReference>
<evidence type="ECO:0000313" key="3">
    <source>
        <dbReference type="EMBL" id="PAN04344.1"/>
    </source>
</evidence>
<gene>
    <name evidence="3" type="ORF">PAHAL_1G060300</name>
</gene>
<dbReference type="CDD" id="cd01741">
    <property type="entry name" value="GATase1_1"/>
    <property type="match status" value="1"/>
</dbReference>
<accession>A0A2S3GM86</accession>
<proteinExistence type="inferred from homology"/>
<reference evidence="3" key="1">
    <citation type="submission" date="2018-04" db="EMBL/GenBank/DDBJ databases">
        <title>WGS assembly of Panicum hallii.</title>
        <authorList>
            <person name="Lovell J."/>
            <person name="Jenkins J."/>
            <person name="Lowry D."/>
            <person name="Mamidi S."/>
            <person name="Sreedasyam A."/>
            <person name="Weng X."/>
            <person name="Barry K."/>
            <person name="Bonette J."/>
            <person name="Campitelli B."/>
            <person name="Daum C."/>
            <person name="Gordon S."/>
            <person name="Gould B."/>
            <person name="Lipzen A."/>
            <person name="Macqueen A."/>
            <person name="Palacio-Mejia J."/>
            <person name="Plott C."/>
            <person name="Shakirov E."/>
            <person name="Shu S."/>
            <person name="Yoshinaga Y."/>
            <person name="Zane M."/>
            <person name="Rokhsar D."/>
            <person name="Grimwood J."/>
            <person name="Schmutz J."/>
            <person name="Juenger T."/>
        </authorList>
    </citation>
    <scope>NUCLEOTIDE SEQUENCE [LARGE SCALE GENOMIC DNA]</scope>
    <source>
        <strain evidence="3">FIL2</strain>
    </source>
</reference>
<dbReference type="InterPro" id="IPR017926">
    <property type="entry name" value="GATASE"/>
</dbReference>
<dbReference type="PANTHER" id="PTHR42695">
    <property type="entry name" value="GLUTAMINE AMIDOTRANSFERASE YLR126C-RELATED"/>
    <property type="match status" value="1"/>
</dbReference>
<sequence>MTAAAKQVRRKADGWYCNVFVAAFGGGDGGTERWDCFCVIAGEFPALEDLASYDGFVISGSPHDAHGEEPSVRRLCALVRALHAMRKRVLGVYFGHQVLCRELGGRVSRARGWWDVGVRTVTFARDLQGRLGFLGEFPRSAAIVEFHRDEVWEAPPWATVLASSGRTRVEAFAYTAYILHDLIDRLTAQNDIPRCVRKEARRMAAETGGPDRAFWTGLCKSFLRGGGMTSSSPRPVLEATGGHAAAVGSCFAGAAPMVQLACRASIN</sequence>
<protein>
    <recommendedName>
        <fullName evidence="2">Glutamine amidotransferase domain-containing protein</fullName>
    </recommendedName>
</protein>